<dbReference type="Gene3D" id="3.40.50.10490">
    <property type="entry name" value="Glucose-6-phosphate isomerase like protein, domain 1"/>
    <property type="match status" value="2"/>
</dbReference>
<proteinExistence type="inferred from homology"/>
<reference evidence="4 5" key="1">
    <citation type="journal article" date="2016" name="Nat. Commun.">
        <title>Thousands of microbial genomes shed light on interconnected biogeochemical processes in an aquifer system.</title>
        <authorList>
            <person name="Anantharaman K."/>
            <person name="Brown C.T."/>
            <person name="Hug L.A."/>
            <person name="Sharon I."/>
            <person name="Castelle C.J."/>
            <person name="Probst A.J."/>
            <person name="Thomas B.C."/>
            <person name="Singh A."/>
            <person name="Wilkins M.J."/>
            <person name="Karaoz U."/>
            <person name="Brodie E.L."/>
            <person name="Williams K.H."/>
            <person name="Hubbard S.S."/>
            <person name="Banfield J.F."/>
        </authorList>
    </citation>
    <scope>NUCLEOTIDE SEQUENCE [LARGE SCALE GENOMIC DNA]</scope>
</reference>
<dbReference type="InterPro" id="IPR001347">
    <property type="entry name" value="SIS_dom"/>
</dbReference>
<dbReference type="GO" id="GO:0004476">
    <property type="term" value="F:mannose-6-phosphate isomerase activity"/>
    <property type="evidence" value="ECO:0007669"/>
    <property type="project" value="InterPro"/>
</dbReference>
<comment type="caution">
    <text evidence="4">The sequence shown here is derived from an EMBL/GenBank/DDBJ whole genome shotgun (WGS) entry which is preliminary data.</text>
</comment>
<comment type="similarity">
    <text evidence="1">Belongs to the PGI/PMI family.</text>
</comment>
<dbReference type="InterPro" id="IPR019490">
    <property type="entry name" value="Glu6P/Mann6P_isomerase_C"/>
</dbReference>
<sequence>MIDEAIRNFAEQFSYEPEIQNGAKLGRYDRYVICGMGGSHLAADLLRVWNPYIRLTVHKDYGLPALSRDDFEKSLLIFDSYSGNTAEVLDGFREALRRGYAMAVLATGGELLEEAKKEKVPYVELPDEHLQPRLGLGYVTRALLHLLHEEDAFQELGKLTAILKPEEYEEMGKCLAEQLKGFVPIIYSSRVNSAIAYNWKIKFNETGKTPAFFNVFPELNHNEMTGFDVKEATKDLSSKFYFVFLKDKNDDPRILKRMELTERLFKDRGLRVQVLDIAGVNPFHKIFSSLIFSDWVSYYLAKEYGFDPEVIPMVEEFKKNT</sequence>
<accession>A0A1G1Z3C8</accession>
<feature type="domain" description="SIS" evidence="3">
    <location>
        <begin position="15"/>
        <end position="158"/>
    </location>
</feature>
<protein>
    <recommendedName>
        <fullName evidence="3">SIS domain-containing protein</fullName>
    </recommendedName>
</protein>
<dbReference type="STRING" id="1797689.A3F24_03240"/>
<organism evidence="4 5">
    <name type="scientific">Candidatus Colwellbacteria bacterium RIFCSPHIGHO2_12_FULL_44_17</name>
    <dbReference type="NCBI Taxonomy" id="1797689"/>
    <lineage>
        <taxon>Bacteria</taxon>
        <taxon>Candidatus Colwelliibacteriota</taxon>
    </lineage>
</organism>
<dbReference type="AlphaFoldDB" id="A0A1G1Z3C8"/>
<keyword evidence="2" id="KW-0413">Isomerase</keyword>
<dbReference type="GO" id="GO:0004347">
    <property type="term" value="F:glucose-6-phosphate isomerase activity"/>
    <property type="evidence" value="ECO:0007669"/>
    <property type="project" value="InterPro"/>
</dbReference>
<dbReference type="EMBL" id="MHIX01000023">
    <property type="protein sequence ID" value="OGY59142.1"/>
    <property type="molecule type" value="Genomic_DNA"/>
</dbReference>
<dbReference type="PROSITE" id="PS51464">
    <property type="entry name" value="SIS"/>
    <property type="match status" value="1"/>
</dbReference>
<evidence type="ECO:0000313" key="5">
    <source>
        <dbReference type="Proteomes" id="UP000178515"/>
    </source>
</evidence>
<dbReference type="GO" id="GO:0005975">
    <property type="term" value="P:carbohydrate metabolic process"/>
    <property type="evidence" value="ECO:0007669"/>
    <property type="project" value="InterPro"/>
</dbReference>
<dbReference type="SUPFAM" id="SSF53697">
    <property type="entry name" value="SIS domain"/>
    <property type="match status" value="1"/>
</dbReference>
<evidence type="ECO:0000256" key="2">
    <source>
        <dbReference type="ARBA" id="ARBA00023235"/>
    </source>
</evidence>
<dbReference type="GO" id="GO:0097367">
    <property type="term" value="F:carbohydrate derivative binding"/>
    <property type="evidence" value="ECO:0007669"/>
    <property type="project" value="InterPro"/>
</dbReference>
<dbReference type="InterPro" id="IPR046348">
    <property type="entry name" value="SIS_dom_sf"/>
</dbReference>
<dbReference type="CDD" id="cd05637">
    <property type="entry name" value="SIS_PGI_PMI_2"/>
    <property type="match status" value="1"/>
</dbReference>
<dbReference type="Proteomes" id="UP000178515">
    <property type="component" value="Unassembled WGS sequence"/>
</dbReference>
<name>A0A1G1Z3C8_9BACT</name>
<gene>
    <name evidence="4" type="ORF">A3F24_03240</name>
</gene>
<dbReference type="Pfam" id="PF10432">
    <property type="entry name" value="bact-PGI_C"/>
    <property type="match status" value="1"/>
</dbReference>
<evidence type="ECO:0000256" key="1">
    <source>
        <dbReference type="ARBA" id="ARBA00010523"/>
    </source>
</evidence>
<dbReference type="GO" id="GO:1901135">
    <property type="term" value="P:carbohydrate derivative metabolic process"/>
    <property type="evidence" value="ECO:0007669"/>
    <property type="project" value="InterPro"/>
</dbReference>
<evidence type="ECO:0000259" key="3">
    <source>
        <dbReference type="PROSITE" id="PS51464"/>
    </source>
</evidence>
<evidence type="ECO:0000313" key="4">
    <source>
        <dbReference type="EMBL" id="OGY59142.1"/>
    </source>
</evidence>